<sequence>MYRTTCCCTYACTQECFDLRNSQITHKADMFALGVLLWEMLTCRRPWPGLNPLAIGLMVAFNGMRPPLDEILASKRCPHKLGRLVVACWDTDPDRRPAAAETIKELALILQGQQLQFKQQLVQSALDRTGQEGGGGRCLQPFDCSSG</sequence>
<dbReference type="InParanoid" id="D8TID9"/>
<dbReference type="GO" id="GO:0004674">
    <property type="term" value="F:protein serine/threonine kinase activity"/>
    <property type="evidence" value="ECO:0007669"/>
    <property type="project" value="TreeGrafter"/>
</dbReference>
<feature type="domain" description="Protein kinase" evidence="1">
    <location>
        <begin position="1"/>
        <end position="108"/>
    </location>
</feature>
<dbReference type="SUPFAM" id="SSF56112">
    <property type="entry name" value="Protein kinase-like (PK-like)"/>
    <property type="match status" value="1"/>
</dbReference>
<dbReference type="RefSeq" id="XP_002946229.1">
    <property type="nucleotide sequence ID" value="XM_002946183.1"/>
</dbReference>
<dbReference type="EMBL" id="GL378323">
    <property type="protein sequence ID" value="EFJ53224.1"/>
    <property type="molecule type" value="Genomic_DNA"/>
</dbReference>
<dbReference type="PROSITE" id="PS50011">
    <property type="entry name" value="PROTEIN_KINASE_DOM"/>
    <property type="match status" value="1"/>
</dbReference>
<evidence type="ECO:0000313" key="2">
    <source>
        <dbReference type="EMBL" id="EFJ53224.1"/>
    </source>
</evidence>
<dbReference type="InterPro" id="IPR000719">
    <property type="entry name" value="Prot_kinase_dom"/>
</dbReference>
<dbReference type="InterPro" id="IPR011009">
    <property type="entry name" value="Kinase-like_dom_sf"/>
</dbReference>
<dbReference type="Proteomes" id="UP000001058">
    <property type="component" value="Unassembled WGS sequence"/>
</dbReference>
<dbReference type="Pfam" id="PF07714">
    <property type="entry name" value="PK_Tyr_Ser-Thr"/>
    <property type="match status" value="1"/>
</dbReference>
<dbReference type="AlphaFoldDB" id="D8TID9"/>
<gene>
    <name evidence="2" type="ORF">VOLCADRAFT_86288</name>
</gene>
<dbReference type="OrthoDB" id="543893at2759"/>
<reference evidence="2 3" key="1">
    <citation type="journal article" date="2010" name="Science">
        <title>Genomic analysis of organismal complexity in the multicellular green alga Volvox carteri.</title>
        <authorList>
            <person name="Prochnik S.E."/>
            <person name="Umen J."/>
            <person name="Nedelcu A.M."/>
            <person name="Hallmann A."/>
            <person name="Miller S.M."/>
            <person name="Nishii I."/>
            <person name="Ferris P."/>
            <person name="Kuo A."/>
            <person name="Mitros T."/>
            <person name="Fritz-Laylin L.K."/>
            <person name="Hellsten U."/>
            <person name="Chapman J."/>
            <person name="Simakov O."/>
            <person name="Rensing S.A."/>
            <person name="Terry A."/>
            <person name="Pangilinan J."/>
            <person name="Kapitonov V."/>
            <person name="Jurka J."/>
            <person name="Salamov A."/>
            <person name="Shapiro H."/>
            <person name="Schmutz J."/>
            <person name="Grimwood J."/>
            <person name="Lindquist E."/>
            <person name="Lucas S."/>
            <person name="Grigoriev I.V."/>
            <person name="Schmitt R."/>
            <person name="Kirk D."/>
            <person name="Rokhsar D.S."/>
        </authorList>
    </citation>
    <scope>NUCLEOTIDE SEQUENCE [LARGE SCALE GENOMIC DNA]</scope>
    <source>
        <strain evidence="3">f. Nagariensis / Eve</strain>
    </source>
</reference>
<dbReference type="PANTHER" id="PTHR44329">
    <property type="entry name" value="SERINE/THREONINE-PROTEIN KINASE TNNI3K-RELATED"/>
    <property type="match status" value="1"/>
</dbReference>
<organism evidence="3">
    <name type="scientific">Volvox carteri f. nagariensis</name>
    <dbReference type="NCBI Taxonomy" id="3068"/>
    <lineage>
        <taxon>Eukaryota</taxon>
        <taxon>Viridiplantae</taxon>
        <taxon>Chlorophyta</taxon>
        <taxon>core chlorophytes</taxon>
        <taxon>Chlorophyceae</taxon>
        <taxon>CS clade</taxon>
        <taxon>Chlamydomonadales</taxon>
        <taxon>Volvocaceae</taxon>
        <taxon>Volvox</taxon>
    </lineage>
</organism>
<proteinExistence type="predicted"/>
<evidence type="ECO:0000313" key="3">
    <source>
        <dbReference type="Proteomes" id="UP000001058"/>
    </source>
</evidence>
<dbReference type="GeneID" id="9621701"/>
<accession>D8TID9</accession>
<dbReference type="STRING" id="3068.D8TID9"/>
<keyword evidence="3" id="KW-1185">Reference proteome</keyword>
<dbReference type="InterPro" id="IPR001245">
    <property type="entry name" value="Ser-Thr/Tyr_kinase_cat_dom"/>
</dbReference>
<dbReference type="PANTHER" id="PTHR44329:SF214">
    <property type="entry name" value="PROTEIN KINASE DOMAIN-CONTAINING PROTEIN"/>
    <property type="match status" value="1"/>
</dbReference>
<dbReference type="GO" id="GO:0005524">
    <property type="term" value="F:ATP binding"/>
    <property type="evidence" value="ECO:0007669"/>
    <property type="project" value="InterPro"/>
</dbReference>
<dbReference type="Gene3D" id="1.10.510.10">
    <property type="entry name" value="Transferase(Phosphotransferase) domain 1"/>
    <property type="match status" value="1"/>
</dbReference>
<dbReference type="eggNOG" id="KOG0192">
    <property type="taxonomic scope" value="Eukaryota"/>
</dbReference>
<protein>
    <recommendedName>
        <fullName evidence="1">Protein kinase domain-containing protein</fullName>
    </recommendedName>
</protein>
<evidence type="ECO:0000259" key="1">
    <source>
        <dbReference type="PROSITE" id="PS50011"/>
    </source>
</evidence>
<dbReference type="KEGG" id="vcn:VOLCADRAFT_86288"/>
<name>D8TID9_VOLCA</name>
<dbReference type="InterPro" id="IPR051681">
    <property type="entry name" value="Ser/Thr_Kinases-Pseudokinases"/>
</dbReference>